<sequence>MGWPSVQNFGTLCATYFFNWDFTRIYLGVHYSNQVLGGWVI</sequence>
<evidence type="ECO:0000313" key="1">
    <source>
        <dbReference type="EMBL" id="SVA67266.1"/>
    </source>
</evidence>
<dbReference type="AlphaFoldDB" id="A0A381XR52"/>
<organism evidence="1">
    <name type="scientific">marine metagenome</name>
    <dbReference type="NCBI Taxonomy" id="408172"/>
    <lineage>
        <taxon>unclassified sequences</taxon>
        <taxon>metagenomes</taxon>
        <taxon>ecological metagenomes</taxon>
    </lineage>
</organism>
<proteinExistence type="predicted"/>
<protein>
    <recommendedName>
        <fullName evidence="2">Phosphatidic acid phosphatase type 2/haloperoxidase domain-containing protein</fullName>
    </recommendedName>
</protein>
<name>A0A381XR52_9ZZZZ</name>
<evidence type="ECO:0008006" key="2">
    <source>
        <dbReference type="Google" id="ProtNLM"/>
    </source>
</evidence>
<gene>
    <name evidence="1" type="ORF">METZ01_LOCUS120120</name>
</gene>
<feature type="non-terminal residue" evidence="1">
    <location>
        <position position="41"/>
    </location>
</feature>
<accession>A0A381XR52</accession>
<dbReference type="EMBL" id="UINC01016086">
    <property type="protein sequence ID" value="SVA67266.1"/>
    <property type="molecule type" value="Genomic_DNA"/>
</dbReference>
<reference evidence="1" key="1">
    <citation type="submission" date="2018-05" db="EMBL/GenBank/DDBJ databases">
        <authorList>
            <person name="Lanie J.A."/>
            <person name="Ng W.-L."/>
            <person name="Kazmierczak K.M."/>
            <person name="Andrzejewski T.M."/>
            <person name="Davidsen T.M."/>
            <person name="Wayne K.J."/>
            <person name="Tettelin H."/>
            <person name="Glass J.I."/>
            <person name="Rusch D."/>
            <person name="Podicherti R."/>
            <person name="Tsui H.-C.T."/>
            <person name="Winkler M.E."/>
        </authorList>
    </citation>
    <scope>NUCLEOTIDE SEQUENCE</scope>
</reference>